<dbReference type="GO" id="GO:0015297">
    <property type="term" value="F:antiporter activity"/>
    <property type="evidence" value="ECO:0007669"/>
    <property type="project" value="InterPro"/>
</dbReference>
<keyword evidence="4" id="KW-0812">Transmembrane</keyword>
<feature type="transmembrane region" description="Helical" evidence="4">
    <location>
        <begin position="344"/>
        <end position="366"/>
    </location>
</feature>
<feature type="transmembrane region" description="Helical" evidence="4">
    <location>
        <begin position="162"/>
        <end position="180"/>
    </location>
</feature>
<dbReference type="PANTHER" id="PTHR43298">
    <property type="entry name" value="MULTIDRUG RESISTANCE PROTEIN NORM-RELATED"/>
    <property type="match status" value="1"/>
</dbReference>
<dbReference type="PANTHER" id="PTHR43298:SF2">
    <property type="entry name" value="FMN_FAD EXPORTER YEEO-RELATED"/>
    <property type="match status" value="1"/>
</dbReference>
<feature type="transmembrane region" description="Helical" evidence="4">
    <location>
        <begin position="192"/>
        <end position="212"/>
    </location>
</feature>
<accession>K3X0N6</accession>
<dbReference type="OMA" id="INTYMVS"/>
<feature type="transmembrane region" description="Helical" evidence="4">
    <location>
        <begin position="120"/>
        <end position="142"/>
    </location>
</feature>
<dbReference type="EMBL" id="GL376592">
    <property type="status" value="NOT_ANNOTATED_CDS"/>
    <property type="molecule type" value="Genomic_DNA"/>
</dbReference>
<evidence type="ECO:0000256" key="2">
    <source>
        <dbReference type="ARBA" id="ARBA00022448"/>
    </source>
</evidence>
<dbReference type="InParanoid" id="K3X0N6"/>
<dbReference type="EnsemblProtists" id="PYU1_T010785">
    <property type="protein sequence ID" value="PYU1_T010785"/>
    <property type="gene ID" value="PYU1_G010762"/>
</dbReference>
<evidence type="ECO:0000256" key="3">
    <source>
        <dbReference type="SAM" id="MobiDB-lite"/>
    </source>
</evidence>
<dbReference type="GO" id="GO:0042910">
    <property type="term" value="F:xenobiotic transmembrane transporter activity"/>
    <property type="evidence" value="ECO:0007669"/>
    <property type="project" value="InterPro"/>
</dbReference>
<dbReference type="InterPro" id="IPR050222">
    <property type="entry name" value="MATE_MdtK"/>
</dbReference>
<evidence type="ECO:0000313" key="6">
    <source>
        <dbReference type="Proteomes" id="UP000019132"/>
    </source>
</evidence>
<feature type="transmembrane region" description="Helical" evidence="4">
    <location>
        <begin position="386"/>
        <end position="404"/>
    </location>
</feature>
<dbReference type="Pfam" id="PF01554">
    <property type="entry name" value="MatE"/>
    <property type="match status" value="2"/>
</dbReference>
<comment type="similarity">
    <text evidence="1">Belongs to the multi antimicrobial extrusion (MATE) (TC 2.A.66.1) family.</text>
</comment>
<feature type="transmembrane region" description="Helical" evidence="4">
    <location>
        <begin position="89"/>
        <end position="108"/>
    </location>
</feature>
<dbReference type="STRING" id="431595.K3X0N6"/>
<dbReference type="Proteomes" id="UP000019132">
    <property type="component" value="Unassembled WGS sequence"/>
</dbReference>
<keyword evidence="2" id="KW-0813">Transport</keyword>
<evidence type="ECO:0008006" key="7">
    <source>
        <dbReference type="Google" id="ProtNLM"/>
    </source>
</evidence>
<feature type="transmembrane region" description="Helical" evidence="4">
    <location>
        <begin position="265"/>
        <end position="289"/>
    </location>
</feature>
<organism evidence="5 6">
    <name type="scientific">Globisporangium ultimum (strain ATCC 200006 / CBS 805.95 / DAOM BR144)</name>
    <name type="common">Pythium ultimum</name>
    <dbReference type="NCBI Taxonomy" id="431595"/>
    <lineage>
        <taxon>Eukaryota</taxon>
        <taxon>Sar</taxon>
        <taxon>Stramenopiles</taxon>
        <taxon>Oomycota</taxon>
        <taxon>Peronosporomycetes</taxon>
        <taxon>Pythiales</taxon>
        <taxon>Pythiaceae</taxon>
        <taxon>Globisporangium</taxon>
    </lineage>
</organism>
<keyword evidence="4" id="KW-0472">Membrane</keyword>
<feature type="transmembrane region" description="Helical" evidence="4">
    <location>
        <begin position="446"/>
        <end position="466"/>
    </location>
</feature>
<dbReference type="HOGENOM" id="CLU_012893_6_2_1"/>
<dbReference type="AlphaFoldDB" id="K3X0N6"/>
<feature type="transmembrane region" description="Helical" evidence="4">
    <location>
        <begin position="416"/>
        <end position="440"/>
    </location>
</feature>
<dbReference type="NCBIfam" id="TIGR00797">
    <property type="entry name" value="matE"/>
    <property type="match status" value="1"/>
</dbReference>
<reference evidence="6" key="1">
    <citation type="journal article" date="2010" name="Genome Biol.">
        <title>Genome sequence of the necrotrophic plant pathogen Pythium ultimum reveals original pathogenicity mechanisms and effector repertoire.</title>
        <authorList>
            <person name="Levesque C.A."/>
            <person name="Brouwer H."/>
            <person name="Cano L."/>
            <person name="Hamilton J.P."/>
            <person name="Holt C."/>
            <person name="Huitema E."/>
            <person name="Raffaele S."/>
            <person name="Robideau G.P."/>
            <person name="Thines M."/>
            <person name="Win J."/>
            <person name="Zerillo M.M."/>
            <person name="Beakes G.W."/>
            <person name="Boore J.L."/>
            <person name="Busam D."/>
            <person name="Dumas B."/>
            <person name="Ferriera S."/>
            <person name="Fuerstenberg S.I."/>
            <person name="Gachon C.M."/>
            <person name="Gaulin E."/>
            <person name="Govers F."/>
            <person name="Grenville-Briggs L."/>
            <person name="Horner N."/>
            <person name="Hostetler J."/>
            <person name="Jiang R.H."/>
            <person name="Johnson J."/>
            <person name="Krajaejun T."/>
            <person name="Lin H."/>
            <person name="Meijer H.J."/>
            <person name="Moore B."/>
            <person name="Morris P."/>
            <person name="Phuntmart V."/>
            <person name="Puiu D."/>
            <person name="Shetty J."/>
            <person name="Stajich J.E."/>
            <person name="Tripathy S."/>
            <person name="Wawra S."/>
            <person name="van West P."/>
            <person name="Whitty B.R."/>
            <person name="Coutinho P.M."/>
            <person name="Henrissat B."/>
            <person name="Martin F."/>
            <person name="Thomas P.D."/>
            <person name="Tyler B.M."/>
            <person name="De Vries R.P."/>
            <person name="Kamoun S."/>
            <person name="Yandell M."/>
            <person name="Tisserat N."/>
            <person name="Buell C.R."/>
        </authorList>
    </citation>
    <scope>NUCLEOTIDE SEQUENCE</scope>
    <source>
        <strain evidence="6">DAOM:BR144</strain>
    </source>
</reference>
<dbReference type="InterPro" id="IPR002528">
    <property type="entry name" value="MATE_fam"/>
</dbReference>
<reference evidence="5" key="3">
    <citation type="submission" date="2015-02" db="UniProtKB">
        <authorList>
            <consortium name="EnsemblProtists"/>
        </authorList>
    </citation>
    <scope>IDENTIFICATION</scope>
    <source>
        <strain evidence="5">DAOM BR144</strain>
    </source>
</reference>
<keyword evidence="6" id="KW-1185">Reference proteome</keyword>
<dbReference type="GO" id="GO:0005886">
    <property type="term" value="C:plasma membrane"/>
    <property type="evidence" value="ECO:0007669"/>
    <property type="project" value="TreeGrafter"/>
</dbReference>
<keyword evidence="4" id="KW-1133">Transmembrane helix</keyword>
<dbReference type="VEuPathDB" id="FungiDB:PYU1_G010762"/>
<evidence type="ECO:0000256" key="1">
    <source>
        <dbReference type="ARBA" id="ARBA00010199"/>
    </source>
</evidence>
<reference evidence="6" key="2">
    <citation type="submission" date="2010-04" db="EMBL/GenBank/DDBJ databases">
        <authorList>
            <person name="Buell R."/>
            <person name="Hamilton J."/>
            <person name="Hostetler J."/>
        </authorList>
    </citation>
    <scope>NUCLEOTIDE SEQUENCE [LARGE SCALE GENOMIC DNA]</scope>
    <source>
        <strain evidence="6">DAOM:BR144</strain>
    </source>
</reference>
<dbReference type="eggNOG" id="KOG1347">
    <property type="taxonomic scope" value="Eukaryota"/>
</dbReference>
<evidence type="ECO:0000256" key="4">
    <source>
        <dbReference type="SAM" id="Phobius"/>
    </source>
</evidence>
<evidence type="ECO:0000313" key="5">
    <source>
        <dbReference type="EnsemblProtists" id="PYU1_T010785"/>
    </source>
</evidence>
<sequence length="557" mass="60274">MAGQEKSPLLLGKKQDGDRSALLNKKTQEPEVDIKHEFLSLTSMAFQVSLSTFARIALTSIDGAFLGHLGTNALAASSLASIWTSVPLTGVWAGASALITLCGQAWGAKNGNLAGIWLQMGLVITSILMVPVFIWYWCVGIALESSTEDTEVVALGVRFARILSFSIWPSLIYACVRLYFQSMGVMAPTTVVGALSIGVAVVANYYFIYGGFGWSGLGFDGSPLATVVASWFQPIALISYCIVYKKMHLQAWGGWDWNAFTPERITTFLSIAGPIASNSLVSSLANSALSLVAAKLGSDIIAANAVISGLWGLLWALFWGFGCATQIRVANYLGANRPQAAKTLGMLGFVCTIVTVITLATLTLSFHEAIFRVYTSDDDLLKLCMLVQPIFVCAYMIESIEMLTSSILTAMGQVKVTAWTSSLSVWFIELPFAYIGGVVLGYGFKALWYGICVMEVIKFCVFVFTLSRTDWQEMARIAVDTMEANPEDEEEQEAESIQFAVAEGGNTPVGYNPMTRSPAMALLTPVSRQKQWDQVEGGARQRGSFASPKRASSFSHA</sequence>
<feature type="region of interest" description="Disordered" evidence="3">
    <location>
        <begin position="527"/>
        <end position="557"/>
    </location>
</feature>
<feature type="transmembrane region" description="Helical" evidence="4">
    <location>
        <begin position="301"/>
        <end position="323"/>
    </location>
</feature>
<name>K3X0N6_GLOUD</name>
<protein>
    <recommendedName>
        <fullName evidence="7">Multidrug and toxin extrusion protein</fullName>
    </recommendedName>
</protein>
<feature type="transmembrane region" description="Helical" evidence="4">
    <location>
        <begin position="224"/>
        <end position="244"/>
    </location>
</feature>
<proteinExistence type="inferred from homology"/>